<protein>
    <recommendedName>
        <fullName evidence="5">HTH lysR-type domain-containing protein</fullName>
    </recommendedName>
</protein>
<organism evidence="6 7">
    <name type="scientific">Neoasaia chiangmaiensis</name>
    <dbReference type="NCBI Taxonomy" id="320497"/>
    <lineage>
        <taxon>Bacteria</taxon>
        <taxon>Pseudomonadati</taxon>
        <taxon>Pseudomonadota</taxon>
        <taxon>Alphaproteobacteria</taxon>
        <taxon>Acetobacterales</taxon>
        <taxon>Acetobacteraceae</taxon>
        <taxon>Neoasaia</taxon>
    </lineage>
</organism>
<dbReference type="SUPFAM" id="SSF53850">
    <property type="entry name" value="Periplasmic binding protein-like II"/>
    <property type="match status" value="1"/>
</dbReference>
<dbReference type="Gene3D" id="1.10.10.10">
    <property type="entry name" value="Winged helix-like DNA-binding domain superfamily/Winged helix DNA-binding domain"/>
    <property type="match status" value="1"/>
</dbReference>
<evidence type="ECO:0000256" key="2">
    <source>
        <dbReference type="ARBA" id="ARBA00023015"/>
    </source>
</evidence>
<dbReference type="Gene3D" id="3.40.190.10">
    <property type="entry name" value="Periplasmic binding protein-like II"/>
    <property type="match status" value="2"/>
</dbReference>
<reference evidence="6 7" key="1">
    <citation type="submission" date="2016-03" db="EMBL/GenBank/DDBJ databases">
        <title>Acetic acid bacteria sequencing.</title>
        <authorList>
            <person name="Brandt J."/>
            <person name="Jakob F."/>
            <person name="Vogel R.F."/>
        </authorList>
    </citation>
    <scope>NUCLEOTIDE SEQUENCE [LARGE SCALE GENOMIC DNA]</scope>
    <source>
        <strain evidence="6 7">NBRC 101099</strain>
    </source>
</reference>
<evidence type="ECO:0000259" key="5">
    <source>
        <dbReference type="PROSITE" id="PS50931"/>
    </source>
</evidence>
<evidence type="ECO:0000313" key="7">
    <source>
        <dbReference type="Proteomes" id="UP000188604"/>
    </source>
</evidence>
<dbReference type="InterPro" id="IPR050389">
    <property type="entry name" value="LysR-type_TF"/>
</dbReference>
<gene>
    <name evidence="6" type="ORF">A0U93_00210</name>
</gene>
<keyword evidence="7" id="KW-1185">Reference proteome</keyword>
<dbReference type="Pfam" id="PF03466">
    <property type="entry name" value="LysR_substrate"/>
    <property type="match status" value="1"/>
</dbReference>
<name>A0A1U9KLF9_9PROT</name>
<dbReference type="AlphaFoldDB" id="A0A1U9KLF9"/>
<dbReference type="KEGG" id="nch:A0U93_00210"/>
<dbReference type="Proteomes" id="UP000188604">
    <property type="component" value="Chromosome"/>
</dbReference>
<dbReference type="InterPro" id="IPR036388">
    <property type="entry name" value="WH-like_DNA-bd_sf"/>
</dbReference>
<evidence type="ECO:0000313" key="6">
    <source>
        <dbReference type="EMBL" id="AQS86631.1"/>
    </source>
</evidence>
<dbReference type="PANTHER" id="PTHR30118:SF15">
    <property type="entry name" value="TRANSCRIPTIONAL REGULATORY PROTEIN"/>
    <property type="match status" value="1"/>
</dbReference>
<proteinExistence type="inferred from homology"/>
<dbReference type="GO" id="GO:0003700">
    <property type="term" value="F:DNA-binding transcription factor activity"/>
    <property type="evidence" value="ECO:0007669"/>
    <property type="project" value="InterPro"/>
</dbReference>
<dbReference type="InterPro" id="IPR000847">
    <property type="entry name" value="LysR_HTH_N"/>
</dbReference>
<dbReference type="EMBL" id="CP014691">
    <property type="protein sequence ID" value="AQS86631.1"/>
    <property type="molecule type" value="Genomic_DNA"/>
</dbReference>
<dbReference type="PROSITE" id="PS50931">
    <property type="entry name" value="HTH_LYSR"/>
    <property type="match status" value="1"/>
</dbReference>
<evidence type="ECO:0000256" key="1">
    <source>
        <dbReference type="ARBA" id="ARBA00009437"/>
    </source>
</evidence>
<dbReference type="GO" id="GO:0003677">
    <property type="term" value="F:DNA binding"/>
    <property type="evidence" value="ECO:0007669"/>
    <property type="project" value="UniProtKB-KW"/>
</dbReference>
<dbReference type="SUPFAM" id="SSF46785">
    <property type="entry name" value="Winged helix' DNA-binding domain"/>
    <property type="match status" value="1"/>
</dbReference>
<sequence>MGLASFLTEHLDYQKNQSCNARIASSKMVAVLAYGCNMPRSLDFNQLLTLEILLEEQSVVRAARRLNTSPATISRALARIRDDFGDAILVASGRGLAPTQYALDLLPRVHGVLESARGLYDAAPMPDLRAMTPRFTLVLAEAVIEAYGTSLADAIWKQCPGATIHFLDEVPLQENERLRRGEVDLYVGVFGTIGPEIMRQTVRSGFTKGAVRDDHPLLSGPLEISRLFKYGHIMVSRDSNMRQPIDDVLARHGSSKRRIELVVPTYAIALAMLRKTDLILGLPDFLMSGSHIDKHKIGFLSDPTPTAPFDIFQAWHPRLGKDPVHRWLRETVQKVIAQ</sequence>
<dbReference type="InterPro" id="IPR036390">
    <property type="entry name" value="WH_DNA-bd_sf"/>
</dbReference>
<keyword evidence="3" id="KW-0238">DNA-binding</keyword>
<dbReference type="Pfam" id="PF00126">
    <property type="entry name" value="HTH_1"/>
    <property type="match status" value="1"/>
</dbReference>
<dbReference type="InterPro" id="IPR005119">
    <property type="entry name" value="LysR_subst-bd"/>
</dbReference>
<keyword evidence="4" id="KW-0804">Transcription</keyword>
<dbReference type="PANTHER" id="PTHR30118">
    <property type="entry name" value="HTH-TYPE TRANSCRIPTIONAL REGULATOR LEUO-RELATED"/>
    <property type="match status" value="1"/>
</dbReference>
<accession>A0A1U9KLF9</accession>
<evidence type="ECO:0000256" key="4">
    <source>
        <dbReference type="ARBA" id="ARBA00023163"/>
    </source>
</evidence>
<keyword evidence="2" id="KW-0805">Transcription regulation</keyword>
<feature type="domain" description="HTH lysR-type" evidence="5">
    <location>
        <begin position="42"/>
        <end position="99"/>
    </location>
</feature>
<comment type="similarity">
    <text evidence="1">Belongs to the LysR transcriptional regulatory family.</text>
</comment>
<evidence type="ECO:0000256" key="3">
    <source>
        <dbReference type="ARBA" id="ARBA00023125"/>
    </source>
</evidence>